<dbReference type="EMBL" id="JADKYU010000793">
    <property type="protein sequence ID" value="MBF4985598.1"/>
    <property type="molecule type" value="Genomic_DNA"/>
</dbReference>
<evidence type="ECO:0008006" key="3">
    <source>
        <dbReference type="Google" id="ProtNLM"/>
    </source>
</evidence>
<dbReference type="InterPro" id="IPR036097">
    <property type="entry name" value="HisK_dim/P_sf"/>
</dbReference>
<accession>A0ABS0AA17</accession>
<evidence type="ECO:0000313" key="2">
    <source>
        <dbReference type="Proteomes" id="UP001194729"/>
    </source>
</evidence>
<gene>
    <name evidence="1" type="ORF">FNJ87_15110</name>
</gene>
<dbReference type="SUPFAM" id="SSF47384">
    <property type="entry name" value="Homodimeric domain of signal transducing histidine kinase"/>
    <property type="match status" value="1"/>
</dbReference>
<dbReference type="Proteomes" id="UP001194729">
    <property type="component" value="Unassembled WGS sequence"/>
</dbReference>
<proteinExistence type="predicted"/>
<sequence>MNSLLKRQIRKYLNDDLAQHPDMVGFLEAINSSYTTHDDQFAMLQRAMSISSQELFEANKELKDRADSQTLVIDKLNNVINTLNSYDLIDLDRSNDDSIDSFSLVDLIDRQTKEILAFNRQREELLTELSLQNQELSDYAHMVSHDLKSPLRSIDALATWLNEDYSSSLGNTGVEHLDLIRSNVHFMDITSN</sequence>
<name>A0ABS0AA17_9FLAO</name>
<keyword evidence="2" id="KW-1185">Reference proteome</keyword>
<evidence type="ECO:0000313" key="1">
    <source>
        <dbReference type="EMBL" id="MBF4985598.1"/>
    </source>
</evidence>
<organism evidence="1 2">
    <name type="scientific">Nonlabens mediterrranea</name>
    <dbReference type="NCBI Taxonomy" id="1419947"/>
    <lineage>
        <taxon>Bacteria</taxon>
        <taxon>Pseudomonadati</taxon>
        <taxon>Bacteroidota</taxon>
        <taxon>Flavobacteriia</taxon>
        <taxon>Flavobacteriales</taxon>
        <taxon>Flavobacteriaceae</taxon>
        <taxon>Nonlabens</taxon>
    </lineage>
</organism>
<protein>
    <recommendedName>
        <fullName evidence="3">Two-component sensor histidine kinase</fullName>
    </recommendedName>
</protein>
<dbReference type="Gene3D" id="1.10.287.130">
    <property type="match status" value="1"/>
</dbReference>
<reference evidence="1 2" key="1">
    <citation type="submission" date="2020-11" db="EMBL/GenBank/DDBJ databases">
        <title>P. mediterranea TC4 genome.</title>
        <authorList>
            <person name="Molmeret M."/>
        </authorList>
    </citation>
    <scope>NUCLEOTIDE SEQUENCE [LARGE SCALE GENOMIC DNA]</scope>
    <source>
        <strain evidence="1 2">TC4</strain>
    </source>
</reference>
<comment type="caution">
    <text evidence="1">The sequence shown here is derived from an EMBL/GenBank/DDBJ whole genome shotgun (WGS) entry which is preliminary data.</text>
</comment>